<dbReference type="GO" id="GO:0005829">
    <property type="term" value="C:cytosol"/>
    <property type="evidence" value="ECO:0007669"/>
    <property type="project" value="UniProtKB-ARBA"/>
</dbReference>
<accession>H2YEN2</accession>
<keyword evidence="14" id="KW-1185">Reference proteome</keyword>
<evidence type="ECO:0000256" key="12">
    <source>
        <dbReference type="PIRNR" id="PIRNR038995"/>
    </source>
</evidence>
<dbReference type="Proteomes" id="UP000007875">
    <property type="component" value="Unassembled WGS sequence"/>
</dbReference>
<proteinExistence type="inferred from homology"/>
<evidence type="ECO:0000256" key="4">
    <source>
        <dbReference type="ARBA" id="ARBA00009352"/>
    </source>
</evidence>
<organism evidence="13 14">
    <name type="scientific">Ciona savignyi</name>
    <name type="common">Pacific transparent sea squirt</name>
    <dbReference type="NCBI Taxonomy" id="51511"/>
    <lineage>
        <taxon>Eukaryota</taxon>
        <taxon>Metazoa</taxon>
        <taxon>Chordata</taxon>
        <taxon>Tunicata</taxon>
        <taxon>Ascidiacea</taxon>
        <taxon>Phlebobranchia</taxon>
        <taxon>Cionidae</taxon>
        <taxon>Ciona</taxon>
    </lineage>
</organism>
<name>H2YEN2_CIOSA</name>
<dbReference type="GO" id="GO:0005730">
    <property type="term" value="C:nucleolus"/>
    <property type="evidence" value="ECO:0007669"/>
    <property type="project" value="UniProtKB-SubCell"/>
</dbReference>
<dbReference type="InParanoid" id="H2YEN2"/>
<dbReference type="AlphaFoldDB" id="H2YEN2"/>
<dbReference type="GO" id="GO:0030942">
    <property type="term" value="F:endoplasmic reticulum signal peptide binding"/>
    <property type="evidence" value="ECO:0007669"/>
    <property type="project" value="InterPro"/>
</dbReference>
<evidence type="ECO:0000256" key="7">
    <source>
        <dbReference type="ARBA" id="ARBA00022884"/>
    </source>
</evidence>
<dbReference type="GO" id="GO:0006614">
    <property type="term" value="P:SRP-dependent cotranslational protein targeting to membrane"/>
    <property type="evidence" value="ECO:0007669"/>
    <property type="project" value="InterPro"/>
</dbReference>
<dbReference type="CDD" id="cd15481">
    <property type="entry name" value="SRP68-RBD"/>
    <property type="match status" value="1"/>
</dbReference>
<sequence>PEAEVTDPKTEDLKSEETQLEDQVIGEDQFFSVDVLHVIKEAQNQHGLRHGDYQRYHGYCNRRLKRIRKVLKFKMGDKRKVTPKKVNEPIFTDPRYILMLLMTSERAWSRAMFLKQEANSEPRKRHHMVEKMRKAVVLADELSLLCEGSLRVDARTKLEAQAYSAYMSGILHFELKNWISAMDLFRKSQTIYGKLGDAMSKEEQTIYKTMVEEMSPNIRYCAYTIGDQSAMDDLVQMHGAGRQDPLLSQKLDSLIAESREKKVASMSEIVWRNRTIRIKNNKVRLFLIGVKEFEADLSSISESDREARVEVYDRLLTECKDALQITRDDIRTDPHSKATEKTNQVSDLQFLQSYLSYLRLTKTIERNLILVGGLQANNFPVEKAEGDSAHRGPKPSDFIRLYDGVLHNLTEVLSLPGIEVDSEISDAVGSQRAAFQAFRCFYVAQAYVNEKKWAEAMALYDRVLEHSRKAINMMMRSSEDIAEFKLVETGRLESLVETIAFNRYRVHASAILDSVAGKEGEKKDVDTSIPILERLDVYHEDVATSSLNIGKPNSKVPQMTSAYPPKFEPVPCKPLFFDVALNHATFPSLDKKLGKKENPQKAGLTGLISNWWGWGGKK</sequence>
<reference evidence="13" key="3">
    <citation type="submission" date="2025-09" db="UniProtKB">
        <authorList>
            <consortium name="Ensembl"/>
        </authorList>
    </citation>
    <scope>IDENTIFICATION</scope>
</reference>
<keyword evidence="10 12" id="KW-0687">Ribonucleoprotein</keyword>
<dbReference type="GO" id="GO:0005783">
    <property type="term" value="C:endoplasmic reticulum"/>
    <property type="evidence" value="ECO:0007669"/>
    <property type="project" value="UniProtKB-SubCell"/>
</dbReference>
<comment type="function">
    <text evidence="12">Component of the signal recognition particle (SRP) complex, a ribonucleoprotein complex that mediates the cotranslational targeting of secretory and membrane proteins to the endoplasmic reticulum (ER). The SRP complex interacts with the signal sequence in nascent secretory and membrane proteins and directs them to the membrane of the ER.</text>
</comment>
<protein>
    <recommendedName>
        <fullName evidence="11 12">Signal recognition particle subunit SRP68</fullName>
        <shortName evidence="12">SRP68</shortName>
    </recommendedName>
</protein>
<reference evidence="14" key="1">
    <citation type="submission" date="2003-08" db="EMBL/GenBank/DDBJ databases">
        <authorList>
            <person name="Birren B."/>
            <person name="Nusbaum C."/>
            <person name="Abebe A."/>
            <person name="Abouelleil A."/>
            <person name="Adekoya E."/>
            <person name="Ait-zahra M."/>
            <person name="Allen N."/>
            <person name="Allen T."/>
            <person name="An P."/>
            <person name="Anderson M."/>
            <person name="Anderson S."/>
            <person name="Arachchi H."/>
            <person name="Armbruster J."/>
            <person name="Bachantsang P."/>
            <person name="Baldwin J."/>
            <person name="Barry A."/>
            <person name="Bayul T."/>
            <person name="Blitshsteyn B."/>
            <person name="Bloom T."/>
            <person name="Blye J."/>
            <person name="Boguslavskiy L."/>
            <person name="Borowsky M."/>
            <person name="Boukhgalter B."/>
            <person name="Brunache A."/>
            <person name="Butler J."/>
            <person name="Calixte N."/>
            <person name="Calvo S."/>
            <person name="Camarata J."/>
            <person name="Campo K."/>
            <person name="Chang J."/>
            <person name="Cheshatsang Y."/>
            <person name="Citroen M."/>
            <person name="Collymore A."/>
            <person name="Considine T."/>
            <person name="Cook A."/>
            <person name="Cooke P."/>
            <person name="Corum B."/>
            <person name="Cuomo C."/>
            <person name="David R."/>
            <person name="Dawoe T."/>
            <person name="Degray S."/>
            <person name="Dodge S."/>
            <person name="Dooley K."/>
            <person name="Dorje P."/>
            <person name="Dorjee K."/>
            <person name="Dorris L."/>
            <person name="Duffey N."/>
            <person name="Dupes A."/>
            <person name="Elkins T."/>
            <person name="Engels R."/>
            <person name="Erickson J."/>
            <person name="Farina A."/>
            <person name="Faro S."/>
            <person name="Ferreira P."/>
            <person name="Fischer H."/>
            <person name="Fitzgerald M."/>
            <person name="Foley K."/>
            <person name="Gage D."/>
            <person name="Galagan J."/>
            <person name="Gearin G."/>
            <person name="Gnerre S."/>
            <person name="Gnirke A."/>
            <person name="Goyette A."/>
            <person name="Graham J."/>
            <person name="Grandbois E."/>
            <person name="Gyaltsen K."/>
            <person name="Hafez N."/>
            <person name="Hagopian D."/>
            <person name="Hagos B."/>
            <person name="Hall J."/>
            <person name="Hatcher B."/>
            <person name="Heller A."/>
            <person name="Higgins H."/>
            <person name="Honan T."/>
            <person name="Horn A."/>
            <person name="Houde N."/>
            <person name="Hughes L."/>
            <person name="Hulme W."/>
            <person name="Husby E."/>
            <person name="Iliev I."/>
            <person name="Jaffe D."/>
            <person name="Jones C."/>
            <person name="Kamal M."/>
            <person name="Kamat A."/>
            <person name="Kamvysselis M."/>
            <person name="Karlsson E."/>
            <person name="Kells C."/>
            <person name="Kieu A."/>
            <person name="Kisner P."/>
            <person name="Kodira C."/>
            <person name="Kulbokas E."/>
            <person name="Labutti K."/>
            <person name="Lama D."/>
            <person name="Landers T."/>
            <person name="Leger J."/>
            <person name="Levine S."/>
            <person name="Lewis D."/>
            <person name="Lewis T."/>
            <person name="Lindblad-toh K."/>
            <person name="Liu X."/>
            <person name="Lokyitsang T."/>
            <person name="Lokyitsang Y."/>
            <person name="Lucien O."/>
            <person name="Lui A."/>
            <person name="Ma L.J."/>
            <person name="Mabbitt R."/>
            <person name="Macdonald J."/>
            <person name="Maclean C."/>
            <person name="Major J."/>
            <person name="Manning J."/>
            <person name="Marabella R."/>
            <person name="Maru K."/>
            <person name="Matthews C."/>
            <person name="Mauceli E."/>
            <person name="Mccarthy M."/>
            <person name="Mcdonough S."/>
            <person name="Mcghee T."/>
            <person name="Meldrim J."/>
            <person name="Meneus L."/>
            <person name="Mesirov J."/>
            <person name="Mihalev A."/>
            <person name="Mihova T."/>
            <person name="Mikkelsen T."/>
            <person name="Mlenga V."/>
            <person name="Moru K."/>
            <person name="Mozes J."/>
            <person name="Mulrain L."/>
            <person name="Munson G."/>
            <person name="Naylor J."/>
            <person name="Newes C."/>
            <person name="Nguyen C."/>
            <person name="Nguyen N."/>
            <person name="Nguyen T."/>
            <person name="Nicol R."/>
            <person name="Nielsen C."/>
            <person name="Nizzari M."/>
            <person name="Norbu C."/>
            <person name="Norbu N."/>
            <person name="O'donnell P."/>
            <person name="Okoawo O."/>
            <person name="O'leary S."/>
            <person name="Omotosho B."/>
            <person name="O'neill K."/>
            <person name="Osman S."/>
            <person name="Parker S."/>
            <person name="Perrin D."/>
            <person name="Phunkhang P."/>
            <person name="Piqani B."/>
            <person name="Purcell S."/>
            <person name="Rachupka T."/>
            <person name="Ramasamy U."/>
            <person name="Rameau R."/>
            <person name="Ray V."/>
            <person name="Raymond C."/>
            <person name="Retta R."/>
            <person name="Richardson S."/>
            <person name="Rise C."/>
            <person name="Rodriguez J."/>
            <person name="Rogers J."/>
            <person name="Rogov P."/>
            <person name="Rutman M."/>
            <person name="Schupbach R."/>
            <person name="Seaman C."/>
            <person name="Settipalli S."/>
            <person name="Sharpe T."/>
            <person name="Sheridan J."/>
            <person name="Sherpa N."/>
            <person name="Shi J."/>
            <person name="Smirnov S."/>
            <person name="Smith C."/>
            <person name="Sougnez C."/>
            <person name="Spencer B."/>
            <person name="Stalker J."/>
            <person name="Stange-thomann N."/>
            <person name="Stavropoulos S."/>
            <person name="Stetson K."/>
            <person name="Stone C."/>
            <person name="Stone S."/>
            <person name="Stubbs M."/>
            <person name="Talamas J."/>
            <person name="Tchuinga P."/>
            <person name="Tenzing P."/>
            <person name="Tesfaye S."/>
            <person name="Theodore J."/>
            <person name="Thoulutsang Y."/>
            <person name="Topham K."/>
            <person name="Towey S."/>
            <person name="Tsamla T."/>
            <person name="Tsomo N."/>
            <person name="Vallee D."/>
            <person name="Vassiliev H."/>
            <person name="Venkataraman V."/>
            <person name="Vinson J."/>
            <person name="Vo A."/>
            <person name="Wade C."/>
            <person name="Wang S."/>
            <person name="Wangchuk T."/>
            <person name="Wangdi T."/>
            <person name="Whittaker C."/>
            <person name="Wilkinson J."/>
            <person name="Wu Y."/>
            <person name="Wyman D."/>
            <person name="Yadav S."/>
            <person name="Yang S."/>
            <person name="Yang X."/>
            <person name="Yeager S."/>
            <person name="Yee E."/>
            <person name="Young G."/>
            <person name="Zainoun J."/>
            <person name="Zembeck L."/>
            <person name="Zimmer A."/>
            <person name="Zody M."/>
            <person name="Lander E."/>
        </authorList>
    </citation>
    <scope>NUCLEOTIDE SEQUENCE [LARGE SCALE GENOMIC DNA]</scope>
</reference>
<dbReference type="FunFam" id="1.10.3450.40:FF:000001">
    <property type="entry name" value="Signal recognition particle subunit SRP68"/>
    <property type="match status" value="1"/>
</dbReference>
<evidence type="ECO:0000256" key="11">
    <source>
        <dbReference type="ARBA" id="ARBA00029498"/>
    </source>
</evidence>
<dbReference type="eggNOG" id="KOG2460">
    <property type="taxonomic scope" value="Eukaryota"/>
</dbReference>
<dbReference type="OMA" id="DERFIHI"/>
<dbReference type="SUPFAM" id="SSF48452">
    <property type="entry name" value="TPR-like"/>
    <property type="match status" value="1"/>
</dbReference>
<evidence type="ECO:0000256" key="5">
    <source>
        <dbReference type="ARBA" id="ARBA00022490"/>
    </source>
</evidence>
<evidence type="ECO:0000256" key="1">
    <source>
        <dbReference type="ARBA" id="ARBA00004240"/>
    </source>
</evidence>
<dbReference type="PANTHER" id="PTHR12860:SF0">
    <property type="entry name" value="SIGNAL RECOGNITION PARTICLE SUBUNIT SRP68"/>
    <property type="match status" value="1"/>
</dbReference>
<keyword evidence="9" id="KW-0539">Nucleus</keyword>
<keyword evidence="6" id="KW-0256">Endoplasmic reticulum</keyword>
<keyword evidence="5 12" id="KW-0963">Cytoplasm</keyword>
<evidence type="ECO:0000256" key="10">
    <source>
        <dbReference type="ARBA" id="ARBA00023274"/>
    </source>
</evidence>
<keyword evidence="7 12" id="KW-0694">RNA-binding</keyword>
<dbReference type="GO" id="GO:0005786">
    <property type="term" value="C:signal recognition particle, endoplasmic reticulum targeting"/>
    <property type="evidence" value="ECO:0007669"/>
    <property type="project" value="UniProtKB-KW"/>
</dbReference>
<evidence type="ECO:0000256" key="8">
    <source>
        <dbReference type="ARBA" id="ARBA00023135"/>
    </source>
</evidence>
<dbReference type="PIRSF" id="PIRSF038995">
    <property type="entry name" value="SRP68"/>
    <property type="match status" value="1"/>
</dbReference>
<dbReference type="Ensembl" id="ENSCSAVT00000003837.1">
    <property type="protein sequence ID" value="ENSCSAVP00000003780.1"/>
    <property type="gene ID" value="ENSCSAVG00000002236.1"/>
</dbReference>
<dbReference type="InterPro" id="IPR034652">
    <property type="entry name" value="SRP68-RBD"/>
</dbReference>
<evidence type="ECO:0000313" key="13">
    <source>
        <dbReference type="Ensembl" id="ENSCSAVP00000003780.1"/>
    </source>
</evidence>
<dbReference type="FunCoup" id="H2YEN2">
    <property type="interactions" value="850"/>
</dbReference>
<comment type="subcellular location">
    <subcellularLocation>
        <location evidence="2 12">Cytoplasm</location>
    </subcellularLocation>
    <subcellularLocation>
        <location evidence="1">Endoplasmic reticulum</location>
    </subcellularLocation>
    <subcellularLocation>
        <location evidence="3">Nucleus</location>
        <location evidence="3">Nucleolus</location>
    </subcellularLocation>
</comment>
<dbReference type="InterPro" id="IPR011990">
    <property type="entry name" value="TPR-like_helical_dom_sf"/>
</dbReference>
<dbReference type="InterPro" id="IPR038253">
    <property type="entry name" value="SRP68_N_sf"/>
</dbReference>
<dbReference type="GeneTree" id="ENSGT00390000011856"/>
<dbReference type="InterPro" id="IPR026258">
    <property type="entry name" value="SRP68"/>
</dbReference>
<dbReference type="PANTHER" id="PTHR12860">
    <property type="entry name" value="SIGNAL RECOGNITION PARTICLE 68 KDA PROTEIN"/>
    <property type="match status" value="1"/>
</dbReference>
<evidence type="ECO:0000256" key="6">
    <source>
        <dbReference type="ARBA" id="ARBA00022824"/>
    </source>
</evidence>
<keyword evidence="8 12" id="KW-0733">Signal recognition particle</keyword>
<evidence type="ECO:0000256" key="3">
    <source>
        <dbReference type="ARBA" id="ARBA00004604"/>
    </source>
</evidence>
<evidence type="ECO:0000256" key="2">
    <source>
        <dbReference type="ARBA" id="ARBA00004496"/>
    </source>
</evidence>
<comment type="similarity">
    <text evidence="4 12">Belongs to the SRP68 family.</text>
</comment>
<dbReference type="Gene3D" id="1.10.3450.40">
    <property type="entry name" value="Signal recognition particle, SRP68 subunit, RNA-binding domain"/>
    <property type="match status" value="1"/>
</dbReference>
<evidence type="ECO:0000313" key="14">
    <source>
        <dbReference type="Proteomes" id="UP000007875"/>
    </source>
</evidence>
<dbReference type="Pfam" id="PF16969">
    <property type="entry name" value="SRP68"/>
    <property type="match status" value="1"/>
</dbReference>
<dbReference type="STRING" id="51511.ENSCSAVP00000003780"/>
<reference evidence="13" key="2">
    <citation type="submission" date="2025-08" db="UniProtKB">
        <authorList>
            <consortium name="Ensembl"/>
        </authorList>
    </citation>
    <scope>IDENTIFICATION</scope>
</reference>
<evidence type="ECO:0000256" key="9">
    <source>
        <dbReference type="ARBA" id="ARBA00023242"/>
    </source>
</evidence>
<dbReference type="GO" id="GO:0005047">
    <property type="term" value="F:signal recognition particle binding"/>
    <property type="evidence" value="ECO:0007669"/>
    <property type="project" value="InterPro"/>
</dbReference>
<dbReference type="GO" id="GO:0008312">
    <property type="term" value="F:7S RNA binding"/>
    <property type="evidence" value="ECO:0007669"/>
    <property type="project" value="InterPro"/>
</dbReference>